<dbReference type="EMBL" id="AFYH01023202">
    <property type="status" value="NOT_ANNOTATED_CDS"/>
    <property type="molecule type" value="Genomic_DNA"/>
</dbReference>
<evidence type="ECO:0000256" key="2">
    <source>
        <dbReference type="ARBA" id="ARBA00022723"/>
    </source>
</evidence>
<feature type="coiled-coil region" evidence="7">
    <location>
        <begin position="229"/>
        <end position="270"/>
    </location>
</feature>
<keyword evidence="4" id="KW-0862">Zinc</keyword>
<dbReference type="EMBL" id="AFYH01023209">
    <property type="status" value="NOT_ANNOTATED_CDS"/>
    <property type="molecule type" value="Genomic_DNA"/>
</dbReference>
<accession>H3BD49</accession>
<dbReference type="EMBL" id="AFYH01023204">
    <property type="status" value="NOT_ANNOTATED_CDS"/>
    <property type="molecule type" value="Genomic_DNA"/>
</dbReference>
<dbReference type="PROSITE" id="PS51905">
    <property type="entry name" value="ZF_UBZ1"/>
    <property type="match status" value="1"/>
</dbReference>
<evidence type="ECO:0000256" key="7">
    <source>
        <dbReference type="SAM" id="Coils"/>
    </source>
</evidence>
<dbReference type="EMBL" id="AFYH01023210">
    <property type="status" value="NOT_ANNOTATED_CDS"/>
    <property type="molecule type" value="Genomic_DNA"/>
</dbReference>
<dbReference type="EMBL" id="AFYH01023207">
    <property type="status" value="NOT_ANNOTATED_CDS"/>
    <property type="molecule type" value="Genomic_DNA"/>
</dbReference>
<dbReference type="GO" id="GO:0008270">
    <property type="term" value="F:zinc ion binding"/>
    <property type="evidence" value="ECO:0007669"/>
    <property type="project" value="UniProtKB-KW"/>
</dbReference>
<dbReference type="Ensembl" id="ENSLACT00000019958.1">
    <property type="protein sequence ID" value="ENSLACP00000019820.1"/>
    <property type="gene ID" value="ENSLACG00000017427.1"/>
</dbReference>
<dbReference type="InterPro" id="IPR041641">
    <property type="entry name" value="CALCOCO1/2_Zn_UBZ1"/>
</dbReference>
<evidence type="ECO:0000256" key="8">
    <source>
        <dbReference type="SAM" id="MobiDB-lite"/>
    </source>
</evidence>
<reference evidence="11" key="1">
    <citation type="submission" date="2011-08" db="EMBL/GenBank/DDBJ databases">
        <title>The draft genome of Latimeria chalumnae.</title>
        <authorList>
            <person name="Di Palma F."/>
            <person name="Alfoldi J."/>
            <person name="Johnson J."/>
            <person name="Berlin A."/>
            <person name="Gnerre S."/>
            <person name="Jaffe D."/>
            <person name="MacCallum I."/>
            <person name="Young S."/>
            <person name="Walker B.J."/>
            <person name="Lander E."/>
            <person name="Lindblad-Toh K."/>
        </authorList>
    </citation>
    <scope>NUCLEOTIDE SEQUENCE [LARGE SCALE GENOMIC DNA]</scope>
    <source>
        <strain evidence="11">Wild caught</strain>
    </source>
</reference>
<evidence type="ECO:0000313" key="11">
    <source>
        <dbReference type="Proteomes" id="UP000008672"/>
    </source>
</evidence>
<dbReference type="Pfam" id="PF12845">
    <property type="entry name" value="TBD"/>
    <property type="match status" value="1"/>
</dbReference>
<keyword evidence="5 7" id="KW-0175">Coiled coil</keyword>
<dbReference type="EMBL" id="AFYH01023208">
    <property type="status" value="NOT_ANNOTATED_CDS"/>
    <property type="molecule type" value="Genomic_DNA"/>
</dbReference>
<feature type="domain" description="UBZ1-type" evidence="9">
    <location>
        <begin position="586"/>
        <end position="612"/>
    </location>
</feature>
<keyword evidence="11" id="KW-1185">Reference proteome</keyword>
<feature type="coiled-coil region" evidence="7">
    <location>
        <begin position="47"/>
        <end position="130"/>
    </location>
</feature>
<dbReference type="AlphaFoldDB" id="H3BD49"/>
<feature type="compositionally biased region" description="Polar residues" evidence="8">
    <location>
        <begin position="370"/>
        <end position="380"/>
    </location>
</feature>
<evidence type="ECO:0000256" key="6">
    <source>
        <dbReference type="PROSITE-ProRule" id="PRU01253"/>
    </source>
</evidence>
<reference evidence="10" key="2">
    <citation type="submission" date="2025-08" db="UniProtKB">
        <authorList>
            <consortium name="Ensembl"/>
        </authorList>
    </citation>
    <scope>IDENTIFICATION</scope>
</reference>
<dbReference type="OMA" id="CHPQQGY"/>
<dbReference type="FunCoup" id="H3BD49">
    <property type="interactions" value="261"/>
</dbReference>
<dbReference type="STRING" id="7897.ENSLACP00000019820"/>
<evidence type="ECO:0000313" key="10">
    <source>
        <dbReference type="Ensembl" id="ENSLACP00000019820.1"/>
    </source>
</evidence>
<evidence type="ECO:0000259" key="9">
    <source>
        <dbReference type="PROSITE" id="PS51905"/>
    </source>
</evidence>
<protein>
    <submittedName>
        <fullName evidence="10">TBK1 binding protein 1</fullName>
    </submittedName>
</protein>
<evidence type="ECO:0000256" key="5">
    <source>
        <dbReference type="ARBA" id="ARBA00023054"/>
    </source>
</evidence>
<dbReference type="InterPro" id="IPR024581">
    <property type="entry name" value="TBD"/>
</dbReference>
<dbReference type="InterPro" id="IPR051891">
    <property type="entry name" value="TBK1-IKBKE_adapters"/>
</dbReference>
<proteinExistence type="predicted"/>
<feature type="compositionally biased region" description="Polar residues" evidence="8">
    <location>
        <begin position="491"/>
        <end position="507"/>
    </location>
</feature>
<keyword evidence="2" id="KW-0479">Metal-binding</keyword>
<dbReference type="HOGENOM" id="CLU_029090_0_0_1"/>
<dbReference type="EMBL" id="AFYH01023206">
    <property type="status" value="NOT_ANNOTATED_CDS"/>
    <property type="molecule type" value="Genomic_DNA"/>
</dbReference>
<dbReference type="eggNOG" id="ENOG502QVP4">
    <property type="taxonomic scope" value="Eukaryota"/>
</dbReference>
<evidence type="ECO:0000256" key="1">
    <source>
        <dbReference type="ARBA" id="ARBA00022553"/>
    </source>
</evidence>
<evidence type="ECO:0000256" key="4">
    <source>
        <dbReference type="ARBA" id="ARBA00022833"/>
    </source>
</evidence>
<feature type="region of interest" description="Disordered" evidence="8">
    <location>
        <begin position="473"/>
        <end position="507"/>
    </location>
</feature>
<dbReference type="EMBL" id="AFYH01023205">
    <property type="status" value="NOT_ANNOTATED_CDS"/>
    <property type="molecule type" value="Genomic_DNA"/>
</dbReference>
<sequence length="618" mass="70905">MDSLFADDISIITQNSLCEHGEWVDRPGSEISGEMYSASHFALITAYDDIKKRLTTLEKENSTLRRRAKQYELKFPVLNDFSLIESKDISLLKTENVSLQQQLNHFQHELQKSKEREEQLEEVIRAYEKICLEKTSLKQDLDQMTTLAEKHVGRIRTLEQQLRVRDSSLQSLNAQLQNKEAQYLPLHPNHEMPHSKDLDRHCQDWRGGRGRLSRVIWKGNLEQLNDLKVQRLEAELEGARRELQGAQHREGELKSECERLQVDLAQLQENHRQELTVTCNQRDMEWIQKVGDEQVNLALAYTELTEELCRLRSVSTTQSEILRKLLQGQTHAHAHAEITERSPMQRAQIPQQDIRTRSPPPTLKEPLPTQRHSPVPQQRHSPIPQRHSPIVQRRSPVVQCQSPAGQRLSPVAQCQSPLTQRKSPVPQRRSLVHNSNTLGSSFSRHNTQHLRASFQGRRSYSEASEATMYSPARSVWLQPDEPTSPKHRSYNESYSNNTRSSPLTNRVTGSFEDHLHFDKQSSDEEEWAVSSPPSPEGRVIQCASSCAGFPIPDTSTNRSCAAYTRTEHAQSWPSINLWIETEDSDVRSCPLCQLTFPVGYPDDALIKHIDTHLENSKI</sequence>
<dbReference type="EMBL" id="AFYH01023211">
    <property type="status" value="NOT_ANNOTATED_CDS"/>
    <property type="molecule type" value="Genomic_DNA"/>
</dbReference>
<keyword evidence="3 6" id="KW-0863">Zinc-finger</keyword>
<dbReference type="EMBL" id="AFYH01023203">
    <property type="status" value="NOT_ANNOTATED_CDS"/>
    <property type="molecule type" value="Genomic_DNA"/>
</dbReference>
<dbReference type="Gene3D" id="1.20.5.1160">
    <property type="entry name" value="Vasodilator-stimulated phosphoprotein"/>
    <property type="match status" value="1"/>
</dbReference>
<dbReference type="GeneTree" id="ENSGT00940000153704"/>
<gene>
    <name evidence="10" type="primary">TBKBP1</name>
</gene>
<evidence type="ECO:0000256" key="3">
    <source>
        <dbReference type="ARBA" id="ARBA00022771"/>
    </source>
</evidence>
<feature type="compositionally biased region" description="Polar residues" evidence="8">
    <location>
        <begin position="432"/>
        <end position="445"/>
    </location>
</feature>
<reference evidence="10" key="3">
    <citation type="submission" date="2025-09" db="UniProtKB">
        <authorList>
            <consortium name="Ensembl"/>
        </authorList>
    </citation>
    <scope>IDENTIFICATION</scope>
</reference>
<dbReference type="PANTHER" id="PTHR14432:SF2">
    <property type="entry name" value="TANK-BINDING KINASE 1-BINDING PROTEIN 1"/>
    <property type="match status" value="1"/>
</dbReference>
<dbReference type="GO" id="GO:0005737">
    <property type="term" value="C:cytoplasm"/>
    <property type="evidence" value="ECO:0007669"/>
    <property type="project" value="TreeGrafter"/>
</dbReference>
<feature type="region of interest" description="Disordered" evidence="8">
    <location>
        <begin position="332"/>
        <end position="460"/>
    </location>
</feature>
<keyword evidence="1" id="KW-0597">Phosphoprotein</keyword>
<dbReference type="PANTHER" id="PTHR14432">
    <property type="entry name" value="PROSAPIP2 PROTEIN/5-AZACYTIDINE INDUCED GENE 2"/>
    <property type="match status" value="1"/>
</dbReference>
<dbReference type="Proteomes" id="UP000008672">
    <property type="component" value="Unassembled WGS sequence"/>
</dbReference>
<dbReference type="InParanoid" id="H3BD49"/>
<name>H3BD49_LATCH</name>
<organism evidence="10 11">
    <name type="scientific">Latimeria chalumnae</name>
    <name type="common">Coelacanth</name>
    <dbReference type="NCBI Taxonomy" id="7897"/>
    <lineage>
        <taxon>Eukaryota</taxon>
        <taxon>Metazoa</taxon>
        <taxon>Chordata</taxon>
        <taxon>Craniata</taxon>
        <taxon>Vertebrata</taxon>
        <taxon>Euteleostomi</taxon>
        <taxon>Coelacanthiformes</taxon>
        <taxon>Coelacanthidae</taxon>
        <taxon>Latimeria</taxon>
    </lineage>
</organism>
<feature type="compositionally biased region" description="Polar residues" evidence="8">
    <location>
        <begin position="412"/>
        <end position="422"/>
    </location>
</feature>